<evidence type="ECO:0000313" key="2">
    <source>
        <dbReference type="Proteomes" id="UP000828390"/>
    </source>
</evidence>
<gene>
    <name evidence="1" type="ORF">DPMN_110557</name>
</gene>
<protein>
    <submittedName>
        <fullName evidence="1">Uncharacterized protein</fullName>
    </submittedName>
</protein>
<organism evidence="1 2">
    <name type="scientific">Dreissena polymorpha</name>
    <name type="common">Zebra mussel</name>
    <name type="synonym">Mytilus polymorpha</name>
    <dbReference type="NCBI Taxonomy" id="45954"/>
    <lineage>
        <taxon>Eukaryota</taxon>
        <taxon>Metazoa</taxon>
        <taxon>Spiralia</taxon>
        <taxon>Lophotrochozoa</taxon>
        <taxon>Mollusca</taxon>
        <taxon>Bivalvia</taxon>
        <taxon>Autobranchia</taxon>
        <taxon>Heteroconchia</taxon>
        <taxon>Euheterodonta</taxon>
        <taxon>Imparidentia</taxon>
        <taxon>Neoheterodontei</taxon>
        <taxon>Myida</taxon>
        <taxon>Dreissenoidea</taxon>
        <taxon>Dreissenidae</taxon>
        <taxon>Dreissena</taxon>
    </lineage>
</organism>
<name>A0A9D4KD73_DREPO</name>
<evidence type="ECO:0000313" key="1">
    <source>
        <dbReference type="EMBL" id="KAH3837177.1"/>
    </source>
</evidence>
<comment type="caution">
    <text evidence="1">The sequence shown here is derived from an EMBL/GenBank/DDBJ whole genome shotgun (WGS) entry which is preliminary data.</text>
</comment>
<accession>A0A9D4KD73</accession>
<dbReference type="Gene3D" id="2.60.120.200">
    <property type="match status" value="1"/>
</dbReference>
<sequence length="67" mass="7458">MFSMSSSPLSTGAACLSFYYTLPASIATLQVNTTTEYNTTELWSVTYRAVRTWTFERLFLDNGSSAV</sequence>
<keyword evidence="2" id="KW-1185">Reference proteome</keyword>
<dbReference type="EMBL" id="JAIWYP010000004">
    <property type="protein sequence ID" value="KAH3837177.1"/>
    <property type="molecule type" value="Genomic_DNA"/>
</dbReference>
<dbReference type="AlphaFoldDB" id="A0A9D4KD73"/>
<dbReference type="Proteomes" id="UP000828390">
    <property type="component" value="Unassembled WGS sequence"/>
</dbReference>
<reference evidence="1" key="2">
    <citation type="submission" date="2020-11" db="EMBL/GenBank/DDBJ databases">
        <authorList>
            <person name="McCartney M.A."/>
            <person name="Auch B."/>
            <person name="Kono T."/>
            <person name="Mallez S."/>
            <person name="Becker A."/>
            <person name="Gohl D.M."/>
            <person name="Silverstein K.A.T."/>
            <person name="Koren S."/>
            <person name="Bechman K.B."/>
            <person name="Herman A."/>
            <person name="Abrahante J.E."/>
            <person name="Garbe J."/>
        </authorList>
    </citation>
    <scope>NUCLEOTIDE SEQUENCE</scope>
    <source>
        <strain evidence="1">Duluth1</strain>
        <tissue evidence="1">Whole animal</tissue>
    </source>
</reference>
<proteinExistence type="predicted"/>
<reference evidence="1" key="1">
    <citation type="journal article" date="2019" name="bioRxiv">
        <title>The Genome of the Zebra Mussel, Dreissena polymorpha: A Resource for Invasive Species Research.</title>
        <authorList>
            <person name="McCartney M.A."/>
            <person name="Auch B."/>
            <person name="Kono T."/>
            <person name="Mallez S."/>
            <person name="Zhang Y."/>
            <person name="Obille A."/>
            <person name="Becker A."/>
            <person name="Abrahante J.E."/>
            <person name="Garbe J."/>
            <person name="Badalamenti J.P."/>
            <person name="Herman A."/>
            <person name="Mangelson H."/>
            <person name="Liachko I."/>
            <person name="Sullivan S."/>
            <person name="Sone E.D."/>
            <person name="Koren S."/>
            <person name="Silverstein K.A.T."/>
            <person name="Beckman K.B."/>
            <person name="Gohl D.M."/>
        </authorList>
    </citation>
    <scope>NUCLEOTIDE SEQUENCE</scope>
    <source>
        <strain evidence="1">Duluth1</strain>
        <tissue evidence="1">Whole animal</tissue>
    </source>
</reference>